<keyword evidence="1" id="KW-1133">Transmembrane helix</keyword>
<dbReference type="NCBIfam" id="TIGR01218">
    <property type="entry name" value="Gpos_tandem_5TM"/>
    <property type="match status" value="1"/>
</dbReference>
<keyword evidence="1" id="KW-0472">Membrane</keyword>
<protein>
    <recommendedName>
        <fullName evidence="4">Tandem five-TM protein</fullName>
    </recommendedName>
</protein>
<organism evidence="2 3">
    <name type="scientific">Streptococcus pluranimalium</name>
    <dbReference type="NCBI Taxonomy" id="82348"/>
    <lineage>
        <taxon>Bacteria</taxon>
        <taxon>Bacillati</taxon>
        <taxon>Bacillota</taxon>
        <taxon>Bacilli</taxon>
        <taxon>Lactobacillales</taxon>
        <taxon>Streptococcaceae</taxon>
        <taxon>Streptococcus</taxon>
    </lineage>
</organism>
<keyword evidence="3" id="KW-1185">Reference proteome</keyword>
<gene>
    <name evidence="2" type="ORF">C0J00_04120</name>
</gene>
<dbReference type="InterPro" id="IPR005915">
    <property type="entry name" value="Tandem_5TM"/>
</dbReference>
<dbReference type="RefSeq" id="WP_104967689.1">
    <property type="nucleotide sequence ID" value="NZ_CP025536.1"/>
</dbReference>
<dbReference type="EMBL" id="CP025536">
    <property type="protein sequence ID" value="AUW96358.1"/>
    <property type="molecule type" value="Genomic_DNA"/>
</dbReference>
<accession>A0A2L0D3E5</accession>
<reference evidence="2 3" key="2">
    <citation type="submission" date="2018-02" db="EMBL/GenBank/DDBJ databases">
        <title>Whole genome sequencing analysis of Streptococcus pluranimalium isolated from cattle infected mastitis in China.</title>
        <authorList>
            <person name="Zhang J.-R."/>
            <person name="Hu G.-Z."/>
        </authorList>
    </citation>
    <scope>NUCLEOTIDE SEQUENCE [LARGE SCALE GENOMIC DNA]</scope>
    <source>
        <strain evidence="2 3">TH11417</strain>
    </source>
</reference>
<evidence type="ECO:0000313" key="3">
    <source>
        <dbReference type="Proteomes" id="UP000238956"/>
    </source>
</evidence>
<proteinExistence type="predicted"/>
<feature type="transmembrane region" description="Helical" evidence="1">
    <location>
        <begin position="66"/>
        <end position="87"/>
    </location>
</feature>
<feature type="transmembrane region" description="Helical" evidence="1">
    <location>
        <begin position="107"/>
        <end position="128"/>
    </location>
</feature>
<dbReference type="OrthoDB" id="2221894at2"/>
<sequence length="221" mass="25972">METIQFTYGNFRYLTFELDGQYYLLDRSPQHFIGYLYPPLNWFFHQKVYLITQEEFFKLRQKNLRAANISIPASFSAGLGVFIYNWFRLKNIDISIYFNTTFSFGINLLFLLVSVILAYSLANLFYFYRKKHMISILGSKLYQPVNIRFKPQRINFKQLIGYVVIVGGLTSFIAGYYLYSGNLLYCFITMTITFLHFIGANAAFGTEANQFYKIIDIKKVN</sequence>
<evidence type="ECO:0008006" key="4">
    <source>
        <dbReference type="Google" id="ProtNLM"/>
    </source>
</evidence>
<reference evidence="2 3" key="1">
    <citation type="submission" date="2017-12" db="EMBL/GenBank/DDBJ databases">
        <authorList>
            <person name="Hurst M.R.H."/>
        </authorList>
    </citation>
    <scope>NUCLEOTIDE SEQUENCE [LARGE SCALE GENOMIC DNA]</scope>
    <source>
        <strain evidence="2 3">TH11417</strain>
    </source>
</reference>
<feature type="transmembrane region" description="Helical" evidence="1">
    <location>
        <begin position="184"/>
        <end position="204"/>
    </location>
</feature>
<name>A0A2L0D3E5_9STRE</name>
<evidence type="ECO:0000313" key="2">
    <source>
        <dbReference type="EMBL" id="AUW96358.1"/>
    </source>
</evidence>
<evidence type="ECO:0000256" key="1">
    <source>
        <dbReference type="SAM" id="Phobius"/>
    </source>
</evidence>
<feature type="transmembrane region" description="Helical" evidence="1">
    <location>
        <begin position="159"/>
        <end position="178"/>
    </location>
</feature>
<dbReference type="AlphaFoldDB" id="A0A2L0D3E5"/>
<dbReference type="Pfam" id="PF04276">
    <property type="entry name" value="DUF443"/>
    <property type="match status" value="1"/>
</dbReference>
<dbReference type="KEGG" id="splr:C0J00_04120"/>
<dbReference type="GeneID" id="98393094"/>
<dbReference type="Proteomes" id="UP000238956">
    <property type="component" value="Chromosome"/>
</dbReference>
<keyword evidence="1" id="KW-0812">Transmembrane</keyword>